<protein>
    <recommendedName>
        <fullName evidence="4">DUF1795 domain-containing protein</fullName>
    </recommendedName>
</protein>
<evidence type="ECO:0008006" key="4">
    <source>
        <dbReference type="Google" id="ProtNLM"/>
    </source>
</evidence>
<accession>A0A7Y0LAT6</accession>
<organism evidence="2 3">
    <name type="scientific">Thalassotalea algicola</name>
    <dbReference type="NCBI Taxonomy" id="2716224"/>
    <lineage>
        <taxon>Bacteria</taxon>
        <taxon>Pseudomonadati</taxon>
        <taxon>Pseudomonadota</taxon>
        <taxon>Gammaproteobacteria</taxon>
        <taxon>Alteromonadales</taxon>
        <taxon>Colwelliaceae</taxon>
        <taxon>Thalassotalea</taxon>
    </lineage>
</organism>
<keyword evidence="3" id="KW-1185">Reference proteome</keyword>
<evidence type="ECO:0000256" key="1">
    <source>
        <dbReference type="SAM" id="SignalP"/>
    </source>
</evidence>
<dbReference type="EMBL" id="JABBXH010000002">
    <property type="protein sequence ID" value="NMP30922.1"/>
    <property type="molecule type" value="Genomic_DNA"/>
</dbReference>
<keyword evidence="1" id="KW-0732">Signal</keyword>
<dbReference type="RefSeq" id="WP_169074274.1">
    <property type="nucleotide sequence ID" value="NZ_JABBXH010000002.1"/>
</dbReference>
<gene>
    <name evidence="2" type="ORF">HII17_05035</name>
</gene>
<comment type="caution">
    <text evidence="2">The sequence shown here is derived from an EMBL/GenBank/DDBJ whole genome shotgun (WGS) entry which is preliminary data.</text>
</comment>
<evidence type="ECO:0000313" key="3">
    <source>
        <dbReference type="Proteomes" id="UP000568664"/>
    </source>
</evidence>
<name>A0A7Y0LAT6_9GAMM</name>
<evidence type="ECO:0000313" key="2">
    <source>
        <dbReference type="EMBL" id="NMP30922.1"/>
    </source>
</evidence>
<feature type="signal peptide" evidence="1">
    <location>
        <begin position="1"/>
        <end position="25"/>
    </location>
</feature>
<sequence length="196" mass="22099">MKLVLFVKLAVIFLACAFLNLQANAANTISAKYMTGQTQGWKYELIPFPLSFAPEIKLVGEEELYFAPGMYEPVNTNFFSYVFVWQFDGTDFLTIGELSRYMKAYYKGLYKAVAKQQQAGGEKVDISIKGSKAVGSGSILWLEPFVTNKRQKLHFSYQQLTCPNQKQVQLFVQVSPQLKSSEIWQKLSAITAKGCS</sequence>
<dbReference type="Proteomes" id="UP000568664">
    <property type="component" value="Unassembled WGS sequence"/>
</dbReference>
<dbReference type="AlphaFoldDB" id="A0A7Y0LAT6"/>
<feature type="chain" id="PRO_5030949063" description="DUF1795 domain-containing protein" evidence="1">
    <location>
        <begin position="26"/>
        <end position="196"/>
    </location>
</feature>
<proteinExistence type="predicted"/>
<reference evidence="2 3" key="1">
    <citation type="submission" date="2020-04" db="EMBL/GenBank/DDBJ databases">
        <title>Thalassotalea sp. M1531, isolated from the surface of marine red alga.</title>
        <authorList>
            <person name="Pang L."/>
            <person name="Lu D.-C."/>
        </authorList>
    </citation>
    <scope>NUCLEOTIDE SEQUENCE [LARGE SCALE GENOMIC DNA]</scope>
    <source>
        <strain evidence="2 3">M1531</strain>
    </source>
</reference>